<evidence type="ECO:0000313" key="4">
    <source>
        <dbReference type="Proteomes" id="UP000606498"/>
    </source>
</evidence>
<dbReference type="RefSeq" id="WP_100142348.1">
    <property type="nucleotide sequence ID" value="NZ_BMKO01000001.1"/>
</dbReference>
<gene>
    <name evidence="3" type="ORF">GCM10011520_07790</name>
</gene>
<sequence>MVIKRGFFLISGILSLCMGLLGIVLPVLPTVPFILLAAFCFARSSERLHDWLHRHPWFAQPLSDWHARKAMRKKLKRKALLITGASFSLSIALVPLGWVKLLLAVCGICLLLFLWQIPELEDSE</sequence>
<keyword evidence="2" id="KW-0812">Transmembrane</keyword>
<dbReference type="InterPro" id="IPR007401">
    <property type="entry name" value="DUF454"/>
</dbReference>
<accession>A0ABQ1SX80</accession>
<name>A0ABQ1SX80_9GAMM</name>
<organism evidence="3 4">
    <name type="scientific">Shewanella carassii</name>
    <dbReference type="NCBI Taxonomy" id="1987584"/>
    <lineage>
        <taxon>Bacteria</taxon>
        <taxon>Pseudomonadati</taxon>
        <taxon>Pseudomonadota</taxon>
        <taxon>Gammaproteobacteria</taxon>
        <taxon>Alteromonadales</taxon>
        <taxon>Shewanellaceae</taxon>
        <taxon>Shewanella</taxon>
    </lineage>
</organism>
<protein>
    <recommendedName>
        <fullName evidence="1">Inner membrane protein</fullName>
    </recommendedName>
</protein>
<comment type="caution">
    <text evidence="3">The sequence shown here is derived from an EMBL/GenBank/DDBJ whole genome shotgun (WGS) entry which is preliminary data.</text>
</comment>
<keyword evidence="1 2" id="KW-0472">Membrane</keyword>
<dbReference type="Pfam" id="PF04304">
    <property type="entry name" value="DUF454"/>
    <property type="match status" value="1"/>
</dbReference>
<feature type="transmembrane region" description="Helical" evidence="2">
    <location>
        <begin position="101"/>
        <end position="118"/>
    </location>
</feature>
<comment type="subcellular location">
    <subcellularLocation>
        <location evidence="1">Cell inner membrane</location>
        <topology evidence="1">Multi-pass membrane protein</topology>
    </subcellularLocation>
</comment>
<feature type="transmembrane region" description="Helical" evidence="2">
    <location>
        <begin position="6"/>
        <end position="39"/>
    </location>
</feature>
<reference evidence="4" key="1">
    <citation type="journal article" date="2019" name="Int. J. Syst. Evol. Microbiol.">
        <title>The Global Catalogue of Microorganisms (GCM) 10K type strain sequencing project: providing services to taxonomists for standard genome sequencing and annotation.</title>
        <authorList>
            <consortium name="The Broad Institute Genomics Platform"/>
            <consortium name="The Broad Institute Genome Sequencing Center for Infectious Disease"/>
            <person name="Wu L."/>
            <person name="Ma J."/>
        </authorList>
    </citation>
    <scope>NUCLEOTIDE SEQUENCE [LARGE SCALE GENOMIC DNA]</scope>
    <source>
        <strain evidence="4">CGMCC 1.16033</strain>
    </source>
</reference>
<keyword evidence="2" id="KW-1133">Transmembrane helix</keyword>
<dbReference type="Proteomes" id="UP000606498">
    <property type="component" value="Unassembled WGS sequence"/>
</dbReference>
<proteinExistence type="predicted"/>
<evidence type="ECO:0000256" key="1">
    <source>
        <dbReference type="PIRNR" id="PIRNR016789"/>
    </source>
</evidence>
<dbReference type="EMBL" id="BMKO01000001">
    <property type="protein sequence ID" value="GGE69595.1"/>
    <property type="molecule type" value="Genomic_DNA"/>
</dbReference>
<keyword evidence="1" id="KW-0997">Cell inner membrane</keyword>
<keyword evidence="4" id="KW-1185">Reference proteome</keyword>
<keyword evidence="1" id="KW-1003">Cell membrane</keyword>
<dbReference type="PANTHER" id="PTHR35813">
    <property type="entry name" value="INNER MEMBRANE PROTEIN YBAN"/>
    <property type="match status" value="1"/>
</dbReference>
<dbReference type="PIRSF" id="PIRSF016789">
    <property type="entry name" value="DUF454"/>
    <property type="match status" value="1"/>
</dbReference>
<evidence type="ECO:0000256" key="2">
    <source>
        <dbReference type="SAM" id="Phobius"/>
    </source>
</evidence>
<evidence type="ECO:0000313" key="3">
    <source>
        <dbReference type="EMBL" id="GGE69595.1"/>
    </source>
</evidence>
<dbReference type="PANTHER" id="PTHR35813:SF1">
    <property type="entry name" value="INNER MEMBRANE PROTEIN YBAN"/>
    <property type="match status" value="1"/>
</dbReference>